<evidence type="ECO:0000256" key="2">
    <source>
        <dbReference type="ARBA" id="ARBA00022741"/>
    </source>
</evidence>
<keyword evidence="8" id="KW-1185">Reference proteome</keyword>
<feature type="compositionally biased region" description="Low complexity" evidence="5">
    <location>
        <begin position="476"/>
        <end position="498"/>
    </location>
</feature>
<dbReference type="EMBL" id="JALJOT010000013">
    <property type="protein sequence ID" value="KAK9904283.1"/>
    <property type="molecule type" value="Genomic_DNA"/>
</dbReference>
<evidence type="ECO:0000313" key="7">
    <source>
        <dbReference type="EMBL" id="KAK9904283.1"/>
    </source>
</evidence>
<evidence type="ECO:0000256" key="1">
    <source>
        <dbReference type="ARBA" id="ARBA00022723"/>
    </source>
</evidence>
<keyword evidence="3" id="KW-0460">Magnesium</keyword>
<dbReference type="SUPFAM" id="SSF52540">
    <property type="entry name" value="P-loop containing nucleoside triphosphate hydrolases"/>
    <property type="match status" value="1"/>
</dbReference>
<reference evidence="7 8" key="1">
    <citation type="journal article" date="2024" name="Nat. Commun.">
        <title>Phylogenomics reveals the evolutionary origins of lichenization in chlorophyte algae.</title>
        <authorList>
            <person name="Puginier C."/>
            <person name="Libourel C."/>
            <person name="Otte J."/>
            <person name="Skaloud P."/>
            <person name="Haon M."/>
            <person name="Grisel S."/>
            <person name="Petersen M."/>
            <person name="Berrin J.G."/>
            <person name="Delaux P.M."/>
            <person name="Dal Grande F."/>
            <person name="Keller J."/>
        </authorList>
    </citation>
    <scope>NUCLEOTIDE SEQUENCE [LARGE SCALE GENOMIC DNA]</scope>
    <source>
        <strain evidence="7 8">SAG 216-7</strain>
    </source>
</reference>
<dbReference type="Pfam" id="PF16360">
    <property type="entry name" value="GTP-bdg_M"/>
    <property type="match status" value="1"/>
</dbReference>
<feature type="compositionally biased region" description="Acidic residues" evidence="5">
    <location>
        <begin position="395"/>
        <end position="409"/>
    </location>
</feature>
<dbReference type="InterPro" id="IPR027417">
    <property type="entry name" value="P-loop_NTPase"/>
</dbReference>
<sequence length="611" mass="64639">MCALQGFARRFTTLRQLDSHIHPRAADLISVRCFASEPCRSLLMVHPRAQPPYYVQEAMRLAESYAGARCKSVAVGPSRGAPPTAAAFFGSGAVESLKGQLEAADPQTVFVNCMLSGVQQRNLEMAWRRPVLDRVGLIIKIFAQRARTREARLQVEMASLDYKASRLVRSVDAATGQRAGFGEGGLTEVVSARERGRSGGTSGGLGGSAGGGETELQLQRRRIRTRIKALKNQLGEVRQTRVTQRAGRLRAGKPICAVVGYTNAGKSSLVSALSGDDVGVQDRLFETLDPTMRQVMLPSGRSAILSDTVGFISDLPPMLIKAFQATLEEVVEADLLLHVMDGSSAQMLQQREAVLAVLRRLGVSEMRLQNSLIEVVNKSDLFSGKAQSEMLGEAPDLDAPDLETNDLEGPDFINGVGTSKSRGSAKEPGVVHTSEGPWEGGGVTSVGGSEDAQSHSGERQSASADCSGASTQPEPGAVSTSNSSSSSGSGVRDGAASGDWGKRWESRGECTGRGAEGMPGETGGKLSAALEWAGSRAGCRPGVLVTSAVTGDGLDDLLLEMDKKVSLKFAMRELSEGAIRMGPRMLTENVVGPVVPGVTQARGSRLQSSWI</sequence>
<gene>
    <name evidence="7" type="ORF">WJX75_008362</name>
</gene>
<dbReference type="PANTHER" id="PTHR10229:SF8">
    <property type="entry name" value="GTPASE HFLX"/>
    <property type="match status" value="1"/>
</dbReference>
<dbReference type="InterPro" id="IPR006073">
    <property type="entry name" value="GTP-bd"/>
</dbReference>
<dbReference type="InterPro" id="IPR030394">
    <property type="entry name" value="G_HFLX_dom"/>
</dbReference>
<keyword evidence="2" id="KW-0547">Nucleotide-binding</keyword>
<keyword evidence="1" id="KW-0479">Metal-binding</keyword>
<proteinExistence type="inferred from homology"/>
<dbReference type="Proteomes" id="UP001491310">
    <property type="component" value="Unassembled WGS sequence"/>
</dbReference>
<dbReference type="PANTHER" id="PTHR10229">
    <property type="entry name" value="GTP-BINDING PROTEIN HFLX"/>
    <property type="match status" value="1"/>
</dbReference>
<feature type="region of interest" description="Disordered" evidence="5">
    <location>
        <begin position="395"/>
        <end position="522"/>
    </location>
</feature>
<dbReference type="HAMAP" id="MF_00900">
    <property type="entry name" value="GTPase_HflX"/>
    <property type="match status" value="1"/>
</dbReference>
<evidence type="ECO:0000256" key="3">
    <source>
        <dbReference type="ARBA" id="ARBA00022842"/>
    </source>
</evidence>
<evidence type="ECO:0000256" key="5">
    <source>
        <dbReference type="SAM" id="MobiDB-lite"/>
    </source>
</evidence>
<feature type="domain" description="Hflx-type G" evidence="6">
    <location>
        <begin position="254"/>
        <end position="381"/>
    </location>
</feature>
<evidence type="ECO:0000256" key="4">
    <source>
        <dbReference type="ARBA" id="ARBA00023134"/>
    </source>
</evidence>
<dbReference type="InterPro" id="IPR032305">
    <property type="entry name" value="GTP-bd_M"/>
</dbReference>
<dbReference type="CDD" id="cd01878">
    <property type="entry name" value="HflX"/>
    <property type="match status" value="1"/>
</dbReference>
<feature type="compositionally biased region" description="Gly residues" evidence="5">
    <location>
        <begin position="198"/>
        <end position="213"/>
    </location>
</feature>
<evidence type="ECO:0000259" key="6">
    <source>
        <dbReference type="PROSITE" id="PS51705"/>
    </source>
</evidence>
<keyword evidence="4" id="KW-0342">GTP-binding</keyword>
<dbReference type="PROSITE" id="PS51705">
    <property type="entry name" value="G_HFLX"/>
    <property type="match status" value="1"/>
</dbReference>
<dbReference type="InterPro" id="IPR025121">
    <property type="entry name" value="GTPase_HflX_N"/>
</dbReference>
<feature type="compositionally biased region" description="Basic and acidic residues" evidence="5">
    <location>
        <begin position="500"/>
        <end position="510"/>
    </location>
</feature>
<dbReference type="PRINTS" id="PR00326">
    <property type="entry name" value="GTP1OBG"/>
</dbReference>
<accession>A0ABR2YFH7</accession>
<feature type="compositionally biased region" description="Polar residues" evidence="5">
    <location>
        <begin position="459"/>
        <end position="473"/>
    </location>
</feature>
<comment type="caution">
    <text evidence="7">The sequence shown here is derived from an EMBL/GenBank/DDBJ whole genome shotgun (WGS) entry which is preliminary data.</text>
</comment>
<protein>
    <recommendedName>
        <fullName evidence="6">Hflx-type G domain-containing protein</fullName>
    </recommendedName>
</protein>
<feature type="region of interest" description="Disordered" evidence="5">
    <location>
        <begin position="190"/>
        <end position="216"/>
    </location>
</feature>
<dbReference type="Gene3D" id="3.40.50.300">
    <property type="entry name" value="P-loop containing nucleotide triphosphate hydrolases"/>
    <property type="match status" value="1"/>
</dbReference>
<dbReference type="Pfam" id="PF13167">
    <property type="entry name" value="GTP-bdg_N"/>
    <property type="match status" value="1"/>
</dbReference>
<name>A0ABR2YFH7_9CHLO</name>
<dbReference type="Pfam" id="PF01926">
    <property type="entry name" value="MMR_HSR1"/>
    <property type="match status" value="1"/>
</dbReference>
<dbReference type="InterPro" id="IPR016496">
    <property type="entry name" value="GTPase_HflX"/>
</dbReference>
<dbReference type="Gene3D" id="3.40.50.11060">
    <property type="entry name" value="GTPase HflX, N-terminal domain"/>
    <property type="match status" value="1"/>
</dbReference>
<dbReference type="InterPro" id="IPR042108">
    <property type="entry name" value="GTPase_HflX_N_sf"/>
</dbReference>
<evidence type="ECO:0000313" key="8">
    <source>
        <dbReference type="Proteomes" id="UP001491310"/>
    </source>
</evidence>
<organism evidence="7 8">
    <name type="scientific">Coccomyxa subellipsoidea</name>
    <dbReference type="NCBI Taxonomy" id="248742"/>
    <lineage>
        <taxon>Eukaryota</taxon>
        <taxon>Viridiplantae</taxon>
        <taxon>Chlorophyta</taxon>
        <taxon>core chlorophytes</taxon>
        <taxon>Trebouxiophyceae</taxon>
        <taxon>Trebouxiophyceae incertae sedis</taxon>
        <taxon>Coccomyxaceae</taxon>
        <taxon>Coccomyxa</taxon>
    </lineage>
</organism>